<reference evidence="1" key="1">
    <citation type="submission" date="2021-01" db="EMBL/GenBank/DDBJ databases">
        <authorList>
            <consortium name="Genoscope - CEA"/>
            <person name="William W."/>
        </authorList>
    </citation>
    <scope>NUCLEOTIDE SEQUENCE</scope>
</reference>
<dbReference type="AlphaFoldDB" id="A0A8S1YLB7"/>
<name>A0A8S1YLB7_PAROT</name>
<evidence type="ECO:0000313" key="1">
    <source>
        <dbReference type="EMBL" id="CAD8215195.1"/>
    </source>
</evidence>
<dbReference type="EMBL" id="CAJJDP010000217">
    <property type="protein sequence ID" value="CAD8215195.1"/>
    <property type="molecule type" value="Genomic_DNA"/>
</dbReference>
<gene>
    <name evidence="1" type="ORF">POCTA_138.1.T2130006</name>
</gene>
<sequence>MLRKAALQSYMTHIYCYQDSLWNCIHKSIIQDCWDVQYFNQSINFSHTYLTVLKEFYNQDIICNILRSFNGLKSLNYGQLILSAIRRQPAHYIKYSKRNFDRTYCNLGVKELLNLSQRIEEVYLVEAKGASQIMNQLMNQYVVNEKFNGKLQLDFFQKNLRCQNSTDTKFPSAIININSSA</sequence>
<keyword evidence="2" id="KW-1185">Reference proteome</keyword>
<organism evidence="1 2">
    <name type="scientific">Paramecium octaurelia</name>
    <dbReference type="NCBI Taxonomy" id="43137"/>
    <lineage>
        <taxon>Eukaryota</taxon>
        <taxon>Sar</taxon>
        <taxon>Alveolata</taxon>
        <taxon>Ciliophora</taxon>
        <taxon>Intramacronucleata</taxon>
        <taxon>Oligohymenophorea</taxon>
        <taxon>Peniculida</taxon>
        <taxon>Parameciidae</taxon>
        <taxon>Paramecium</taxon>
    </lineage>
</organism>
<comment type="caution">
    <text evidence="1">The sequence shown here is derived from an EMBL/GenBank/DDBJ whole genome shotgun (WGS) entry which is preliminary data.</text>
</comment>
<proteinExistence type="predicted"/>
<protein>
    <submittedName>
        <fullName evidence="1">Uncharacterized protein</fullName>
    </submittedName>
</protein>
<dbReference type="Proteomes" id="UP000683925">
    <property type="component" value="Unassembled WGS sequence"/>
</dbReference>
<evidence type="ECO:0000313" key="2">
    <source>
        <dbReference type="Proteomes" id="UP000683925"/>
    </source>
</evidence>
<accession>A0A8S1YLB7</accession>